<gene>
    <name evidence="4" type="ORF">A3J36_01700</name>
</gene>
<dbReference type="EMBL" id="MGEU01000009">
    <property type="protein sequence ID" value="OGL91016.1"/>
    <property type="molecule type" value="Genomic_DNA"/>
</dbReference>
<dbReference type="PANTHER" id="PTHR10683">
    <property type="entry name" value="TRANSALDOLASE"/>
    <property type="match status" value="1"/>
</dbReference>
<dbReference type="InterPro" id="IPR018225">
    <property type="entry name" value="Transaldolase_AS"/>
</dbReference>
<dbReference type="Pfam" id="PF00923">
    <property type="entry name" value="TAL_FSA"/>
    <property type="match status" value="1"/>
</dbReference>
<reference evidence="4 5" key="1">
    <citation type="journal article" date="2016" name="Nat. Commun.">
        <title>Thousands of microbial genomes shed light on interconnected biogeochemical processes in an aquifer system.</title>
        <authorList>
            <person name="Anantharaman K."/>
            <person name="Brown C.T."/>
            <person name="Hug L.A."/>
            <person name="Sharon I."/>
            <person name="Castelle C.J."/>
            <person name="Probst A.J."/>
            <person name="Thomas B.C."/>
            <person name="Singh A."/>
            <person name="Wilkins M.J."/>
            <person name="Karaoz U."/>
            <person name="Brodie E.L."/>
            <person name="Williams K.H."/>
            <person name="Hubbard S.S."/>
            <person name="Banfield J.F."/>
        </authorList>
    </citation>
    <scope>NUCLEOTIDE SEQUENCE [LARGE SCALE GENOMIC DNA]</scope>
</reference>
<evidence type="ECO:0000256" key="2">
    <source>
        <dbReference type="ARBA" id="ARBA00022490"/>
    </source>
</evidence>
<dbReference type="GO" id="GO:0016832">
    <property type="term" value="F:aldehyde-lyase activity"/>
    <property type="evidence" value="ECO:0007669"/>
    <property type="project" value="InterPro"/>
</dbReference>
<dbReference type="AlphaFoldDB" id="A0A1F7VKJ5"/>
<evidence type="ECO:0000256" key="1">
    <source>
        <dbReference type="ARBA" id="ARBA00004496"/>
    </source>
</evidence>
<sequence>MKLFIDSANLDEIKQASSWGILDGCTTNPTLAAKNGVKDFLPIAKQILKAVPGPVSLEVLAQDFAGMMKEGASLAKLGKNVVVKLPTTWEGLRVCRALARKKIPVNMTLVFSPLQALLVAKAGASYVSPFVGRLDDIGDHGNEMVDEILEIYANYGFKTQVLYASVRSPQHVKDAALMGCHIATCPFSVLEKLIKHPLTDTGLSTFLSDWKKSGLKPLV</sequence>
<keyword evidence="2" id="KW-0963">Cytoplasm</keyword>
<evidence type="ECO:0000313" key="4">
    <source>
        <dbReference type="EMBL" id="OGL91016.1"/>
    </source>
</evidence>
<dbReference type="Gene3D" id="3.20.20.70">
    <property type="entry name" value="Aldolase class I"/>
    <property type="match status" value="1"/>
</dbReference>
<dbReference type="FunFam" id="3.20.20.70:FF:000018">
    <property type="entry name" value="Probable transaldolase"/>
    <property type="match status" value="1"/>
</dbReference>
<dbReference type="InterPro" id="IPR004731">
    <property type="entry name" value="Transaldolase_3B/F6P_aldolase"/>
</dbReference>
<proteinExistence type="predicted"/>
<dbReference type="InterPro" id="IPR013785">
    <property type="entry name" value="Aldolase_TIM"/>
</dbReference>
<evidence type="ECO:0000313" key="5">
    <source>
        <dbReference type="Proteomes" id="UP000177750"/>
    </source>
</evidence>
<name>A0A1F7VKJ5_9BACT</name>
<dbReference type="Proteomes" id="UP000177750">
    <property type="component" value="Unassembled WGS sequence"/>
</dbReference>
<organism evidence="4 5">
    <name type="scientific">Candidatus Uhrbacteria bacterium RIFCSPLOWO2_02_FULL_54_37</name>
    <dbReference type="NCBI Taxonomy" id="1802412"/>
    <lineage>
        <taxon>Bacteria</taxon>
        <taxon>Candidatus Uhriibacteriota</taxon>
    </lineage>
</organism>
<comment type="caution">
    <text evidence="4">The sequence shown here is derived from an EMBL/GenBank/DDBJ whole genome shotgun (WGS) entry which is preliminary data.</text>
</comment>
<dbReference type="CDD" id="cd00956">
    <property type="entry name" value="Transaldolase_FSA"/>
    <property type="match status" value="1"/>
</dbReference>
<dbReference type="InterPro" id="IPR033919">
    <property type="entry name" value="TSA/FSA_arc/bac"/>
</dbReference>
<accession>A0A1F7VKJ5</accession>
<dbReference type="InterPro" id="IPR001585">
    <property type="entry name" value="TAL/FSA"/>
</dbReference>
<dbReference type="GO" id="GO:0005737">
    <property type="term" value="C:cytoplasm"/>
    <property type="evidence" value="ECO:0007669"/>
    <property type="project" value="UniProtKB-SubCell"/>
</dbReference>
<dbReference type="GO" id="GO:0005975">
    <property type="term" value="P:carbohydrate metabolic process"/>
    <property type="evidence" value="ECO:0007669"/>
    <property type="project" value="InterPro"/>
</dbReference>
<protein>
    <submittedName>
        <fullName evidence="4">Fructose-6-phosphate aldolase</fullName>
    </submittedName>
</protein>
<comment type="subcellular location">
    <subcellularLocation>
        <location evidence="1">Cytoplasm</location>
    </subcellularLocation>
</comment>
<dbReference type="PROSITE" id="PS00958">
    <property type="entry name" value="TRANSALDOLASE_2"/>
    <property type="match status" value="1"/>
</dbReference>
<keyword evidence="3" id="KW-0704">Schiff base</keyword>
<dbReference type="NCBIfam" id="TIGR00875">
    <property type="entry name" value="fsa_talC_mipB"/>
    <property type="match status" value="1"/>
</dbReference>
<dbReference type="PANTHER" id="PTHR10683:SF40">
    <property type="entry name" value="FRUCTOSE-6-PHOSPHATE ALDOLASE 1-RELATED"/>
    <property type="match status" value="1"/>
</dbReference>
<evidence type="ECO:0000256" key="3">
    <source>
        <dbReference type="ARBA" id="ARBA00023270"/>
    </source>
</evidence>
<dbReference type="SUPFAM" id="SSF51569">
    <property type="entry name" value="Aldolase"/>
    <property type="match status" value="1"/>
</dbReference>